<protein>
    <submittedName>
        <fullName evidence="2">tRNA (Adenosine(37)-N6)-threonylcarbamoyltransferase complex dimerization subunit type 1 TsaB</fullName>
    </submittedName>
</protein>
<keyword evidence="3" id="KW-1185">Reference proteome</keyword>
<dbReference type="InterPro" id="IPR000905">
    <property type="entry name" value="Gcp-like_dom"/>
</dbReference>
<dbReference type="KEGG" id="swf:E3E12_04690"/>
<name>A0A4Y6UAX1_9PROT</name>
<accession>A0A4Y6UAX1</accession>
<evidence type="ECO:0000259" key="1">
    <source>
        <dbReference type="Pfam" id="PF00814"/>
    </source>
</evidence>
<gene>
    <name evidence="2" type="ORF">E3E12_04690</name>
</gene>
<dbReference type="GO" id="GO:0016740">
    <property type="term" value="F:transferase activity"/>
    <property type="evidence" value="ECO:0007669"/>
    <property type="project" value="UniProtKB-KW"/>
</dbReference>
<dbReference type="AlphaFoldDB" id="A0A4Y6UAX1"/>
<keyword evidence="2" id="KW-0808">Transferase</keyword>
<reference evidence="2 3" key="1">
    <citation type="submission" date="2019-03" db="EMBL/GenBank/DDBJ databases">
        <title>The complete genome sequence of Swingsia_sp. F3b2 LMG30590(T).</title>
        <authorList>
            <person name="Chua K.-O."/>
            <person name="Chan K.-G."/>
            <person name="See-Too W.-S."/>
        </authorList>
    </citation>
    <scope>NUCLEOTIDE SEQUENCE [LARGE SCALE GENOMIC DNA]</scope>
    <source>
        <strain evidence="2 3">F3b2</strain>
    </source>
</reference>
<dbReference type="Pfam" id="PF00814">
    <property type="entry name" value="TsaD"/>
    <property type="match status" value="1"/>
</dbReference>
<dbReference type="SUPFAM" id="SSF53067">
    <property type="entry name" value="Actin-like ATPase domain"/>
    <property type="match status" value="1"/>
</dbReference>
<dbReference type="Proteomes" id="UP000318709">
    <property type="component" value="Chromosome"/>
</dbReference>
<dbReference type="OrthoDB" id="9809995at2"/>
<dbReference type="Gene3D" id="3.30.420.40">
    <property type="match status" value="1"/>
</dbReference>
<evidence type="ECO:0000313" key="2">
    <source>
        <dbReference type="EMBL" id="QDH13606.1"/>
    </source>
</evidence>
<sequence>MFMKRPVDLESLLVSGRSIVLNGAGVRLGAPSTIALMEGTHSGLQNVVSGPAAASAWAPLLRAMMEQAGWMQGQVASPAPERVVVVTGPGSFTGLRASMALAAGLGAGWMCPVWPVPLADAVRCDVALQGYGRAVDQGVDVLCHARRGRVFVVPAVGKAYALALKDQSIEGTPTKGGKLAGFVAGDAVAGPTALPELLTALRVRAALQGGKGPMALPCQTPSPKAILLAGAFLAASAGSFAPLEPFYVDAPEAKLPAAGLRPQPHA</sequence>
<dbReference type="EMBL" id="CP038231">
    <property type="protein sequence ID" value="QDH13606.1"/>
    <property type="molecule type" value="Genomic_DNA"/>
</dbReference>
<evidence type="ECO:0000313" key="3">
    <source>
        <dbReference type="Proteomes" id="UP000318709"/>
    </source>
</evidence>
<dbReference type="InterPro" id="IPR043129">
    <property type="entry name" value="ATPase_NBD"/>
</dbReference>
<feature type="domain" description="Gcp-like" evidence="1">
    <location>
        <begin position="59"/>
        <end position="155"/>
    </location>
</feature>
<proteinExistence type="predicted"/>
<organism evidence="2 3">
    <name type="scientific">Formicincola oecophyllae</name>
    <dbReference type="NCBI Taxonomy" id="2558361"/>
    <lineage>
        <taxon>Bacteria</taxon>
        <taxon>Pseudomonadati</taxon>
        <taxon>Pseudomonadota</taxon>
        <taxon>Alphaproteobacteria</taxon>
        <taxon>Acetobacterales</taxon>
        <taxon>Acetobacteraceae</taxon>
        <taxon>Formicincola</taxon>
    </lineage>
</organism>